<evidence type="ECO:0000256" key="1">
    <source>
        <dbReference type="PROSITE-ProRule" id="PRU00339"/>
    </source>
</evidence>
<proteinExistence type="predicted"/>
<name>A0AAU7UB19_9DEIO</name>
<dbReference type="Pfam" id="PF14559">
    <property type="entry name" value="TPR_19"/>
    <property type="match status" value="1"/>
</dbReference>
<evidence type="ECO:0000256" key="2">
    <source>
        <dbReference type="SAM" id="SignalP"/>
    </source>
</evidence>
<keyword evidence="1" id="KW-0802">TPR repeat</keyword>
<sequence>MPKRRFPAPALLLLTLMGPTTLAAAQPGPAFAYGSATFTRFGTESYQLLHQTGTFDQWLADAYTRSGVPLGNASSLSAALDARRKAVLAASGLQRLQLERDTASWAHRFIKKAVPKFSLERGFELANVAGTGERQCLAQSVIIAALLQRAGLQAGAAMVWANPQGQQSNLGHVVTVVRLSSGHDLLVDASDPTPFVQHQGLLLRDAAGIYRFVKPHYASDNSITGYQQADGSGALTPAQTSPLSLSYLRSQFDYYRGERAPGGVLSKSTPEGLQQSVNFLRRSLQDDPHNALASYMLGHAYQKLGQPEQARRQYLQASKLYQQEGHVPAGMQEALKWVNGG</sequence>
<feature type="repeat" description="TPR" evidence="1">
    <location>
        <begin position="291"/>
        <end position="324"/>
    </location>
</feature>
<protein>
    <submittedName>
        <fullName evidence="3">Tetratricopeptide repeat protein</fullName>
    </submittedName>
</protein>
<dbReference type="EMBL" id="CP158299">
    <property type="protein sequence ID" value="XBV85725.1"/>
    <property type="molecule type" value="Genomic_DNA"/>
</dbReference>
<dbReference type="AlphaFoldDB" id="A0AAU7UB19"/>
<dbReference type="InterPro" id="IPR019734">
    <property type="entry name" value="TPR_rpt"/>
</dbReference>
<reference evidence="3" key="1">
    <citation type="submission" date="2024-06" db="EMBL/GenBank/DDBJ databases">
        <title>Draft Genome Sequence of Deinococcus sonorensis Type Strain KR-87, a Biofilm Producing Representative of the Genus Deinococcus.</title>
        <authorList>
            <person name="Boren L.S."/>
            <person name="Grosso R.A."/>
            <person name="Hugenberg-Cox A.N."/>
            <person name="Hill J.T.E."/>
            <person name="Albert C.M."/>
            <person name="Tuohy J.M."/>
        </authorList>
    </citation>
    <scope>NUCLEOTIDE SEQUENCE</scope>
    <source>
        <strain evidence="3">KR-87</strain>
    </source>
</reference>
<feature type="chain" id="PRO_5043459391" evidence="2">
    <location>
        <begin position="26"/>
        <end position="341"/>
    </location>
</feature>
<accession>A0AAU7UB19</accession>
<dbReference type="InterPro" id="IPR011990">
    <property type="entry name" value="TPR-like_helical_dom_sf"/>
</dbReference>
<gene>
    <name evidence="3" type="ORF">ABOD76_05305</name>
</gene>
<dbReference type="Gene3D" id="1.25.40.10">
    <property type="entry name" value="Tetratricopeptide repeat domain"/>
    <property type="match status" value="1"/>
</dbReference>
<keyword evidence="2" id="KW-0732">Signal</keyword>
<dbReference type="RefSeq" id="WP_350243766.1">
    <property type="nucleotide sequence ID" value="NZ_CP158299.1"/>
</dbReference>
<dbReference type="SUPFAM" id="SSF48452">
    <property type="entry name" value="TPR-like"/>
    <property type="match status" value="1"/>
</dbReference>
<organism evidence="3">
    <name type="scientific">Deinococcus sonorensis KR-87</name>
    <dbReference type="NCBI Taxonomy" id="694439"/>
    <lineage>
        <taxon>Bacteria</taxon>
        <taxon>Thermotogati</taxon>
        <taxon>Deinococcota</taxon>
        <taxon>Deinococci</taxon>
        <taxon>Deinococcales</taxon>
        <taxon>Deinococcaceae</taxon>
        <taxon>Deinococcus</taxon>
    </lineage>
</organism>
<dbReference type="PROSITE" id="PS50005">
    <property type="entry name" value="TPR"/>
    <property type="match status" value="1"/>
</dbReference>
<dbReference type="KEGG" id="dsc:ABOD76_05305"/>
<evidence type="ECO:0000313" key="3">
    <source>
        <dbReference type="EMBL" id="XBV85725.1"/>
    </source>
</evidence>
<feature type="signal peptide" evidence="2">
    <location>
        <begin position="1"/>
        <end position="25"/>
    </location>
</feature>